<dbReference type="Proteomes" id="UP000537131">
    <property type="component" value="Unassembled WGS sequence"/>
</dbReference>
<gene>
    <name evidence="1" type="ORF">HBE96_23410</name>
</gene>
<dbReference type="RefSeq" id="WP_169300107.1">
    <property type="nucleotide sequence ID" value="NZ_JABBNI010000065.1"/>
</dbReference>
<dbReference type="AlphaFoldDB" id="A0A7Y0EL85"/>
<evidence type="ECO:0000313" key="2">
    <source>
        <dbReference type="Proteomes" id="UP000537131"/>
    </source>
</evidence>
<keyword evidence="2" id="KW-1185">Reference proteome</keyword>
<evidence type="ECO:0000313" key="1">
    <source>
        <dbReference type="EMBL" id="NMM65529.1"/>
    </source>
</evidence>
<protein>
    <submittedName>
        <fullName evidence="1">Uncharacterized protein</fullName>
    </submittedName>
</protein>
<reference evidence="1 2" key="1">
    <citation type="submission" date="2020-06" db="EMBL/GenBank/DDBJ databases">
        <title>Complete Genome Sequence of Clostridium muelleri sp. nov. P21T, an Acid-Alcohol Producing Acetogen Isolated from Old Hay.</title>
        <authorList>
            <person name="Duncan K.E."/>
            <person name="Tanner R.S."/>
        </authorList>
    </citation>
    <scope>NUCLEOTIDE SEQUENCE [LARGE SCALE GENOMIC DNA]</scope>
    <source>
        <strain evidence="1 2">P21</strain>
    </source>
</reference>
<comment type="caution">
    <text evidence="1">The sequence shown here is derived from an EMBL/GenBank/DDBJ whole genome shotgun (WGS) entry which is preliminary data.</text>
</comment>
<sequence>MYCVEIGELKWCYETALEAWNNKHLQVRLSCSTIHLNNGAITGVKIYNEFVQHLDDDAVLQYHTLHVYKVVVQHLYHVRIALILNINYRLVPTGT</sequence>
<dbReference type="EMBL" id="JABBNI010000065">
    <property type="protein sequence ID" value="NMM65529.1"/>
    <property type="molecule type" value="Genomic_DNA"/>
</dbReference>
<organism evidence="1 2">
    <name type="scientific">Clostridium muellerianum</name>
    <dbReference type="NCBI Taxonomy" id="2716538"/>
    <lineage>
        <taxon>Bacteria</taxon>
        <taxon>Bacillati</taxon>
        <taxon>Bacillota</taxon>
        <taxon>Clostridia</taxon>
        <taxon>Eubacteriales</taxon>
        <taxon>Clostridiaceae</taxon>
        <taxon>Clostridium</taxon>
    </lineage>
</organism>
<proteinExistence type="predicted"/>
<accession>A0A7Y0EL85</accession>
<name>A0A7Y0EL85_9CLOT</name>